<keyword evidence="2" id="KW-1015">Disulfide bond</keyword>
<sequence>SHSSSSDSFINRLSFSRTMRFFSSLSILPFLIGLIHCDDSLTTPSPSNDSITTQPSPIPSQSPLLLSSEPPPILIDPFLPTMETTPKPPEKNYTGSFLVVAPKIVRPGLPYAVSVNILKSTEEDHIVRVEIRTDANDTIAARVVNNVKQGVPQAVTIEQISPDSLVSSNNYKVYVKGETLSGRSIFEESHSIEYNHKSLSIFVQTDKAIYKPGSSVKYRVIVVTPHLTPYSDTVSVKIIDPSQNVINQQVDKALNKGVFSSELSLASECPLGDWEIQAETKSRIKYSKTFTVEKYVLPKFEVKVKTPSFITVDDELSVLVDAKYTYGKGVSGKVRVSLELPWHRWHPMARPIILNDDGTTTQTEDEKQIERTVKLNNMGEATVVFTNEELKRHKLVLDYGGSSVRIVATVTEDLTEIQRNGTAQVSSYRHDVKLELEKQGETFKPALTYNVVVSLKQMDDTPVKATVPRRVQVTTYYNYPYNPEQPDQREDKTVKIVDLDAHGSSILPLEPPINCSSARIEAHYDRSGNDNFTNAVIYSSLYVEAAKSPSSSFLQLIHDTEATVEAGKTLSFTVKSTQNIPMLTYQIMSRGAVLLSKEIPVNDDHTTISFTTTNQMAPKSRLIVYSVRPSNKEVLVDATDFKVDGLFRNNVSLSVDRASAEPGQSVKFKVKAEPNSYVGLLAVDQSVLLLKSGNDITKEMVESDMEEYDTTSGRGGFRPWEVSMRKKRSVWYPWWGVGGKDAQTIFENAGLVVLTDAYLYREPEPPIRRFHSRPLMARGGAVMRFKSLSNENDVISTPSPSPPPSSSPTPIRIRTEFPETWIFIEAETIESGDIEYEATAPDTITSWVTSAFAINEKSGLGIAPTTSKLRVFRPFFIRLNLPYSVKRGEKFALQALIFNYLDNEEDVTVTLKHEDGSGFDFLSRDGSPRKGPFSGDYNTRIVSVPGGGVSKAVYFPILPTQIGNIRLKVEARCASAGDAVDIPLKVEPEGYRVDRNVPIVVDLTNTSTFSRSIPLEWPIDVVEGSKYAKVEVIGDIMGPILSNLDKLVQMPYGCGEQNMLNFVPNIVVLRYLKATNRGDKKLEEKAVKYMEAGYQRELTYRRGDSSFSAFGESDKHGSTWLTAFVVRAFSQAKSFIFIDDSILQKSIAFLNSQQMESGAFAEHGEVHHKDMQGGASERSGTIGLCLIGYA</sequence>
<dbReference type="PANTHER" id="PTHR11412">
    <property type="entry name" value="MACROGLOBULIN / COMPLEMENT"/>
    <property type="match status" value="1"/>
</dbReference>
<dbReference type="Gene3D" id="2.60.40.1930">
    <property type="match status" value="2"/>
</dbReference>
<evidence type="ECO:0000259" key="9">
    <source>
        <dbReference type="SMART" id="SM01360"/>
    </source>
</evidence>
<feature type="compositionally biased region" description="Low complexity" evidence="7">
    <location>
        <begin position="49"/>
        <end position="66"/>
    </location>
</feature>
<protein>
    <recommendedName>
        <fullName evidence="6">TEP1-F</fullName>
    </recommendedName>
</protein>
<dbReference type="InterPro" id="IPR041555">
    <property type="entry name" value="MG3"/>
</dbReference>
<dbReference type="InterPro" id="IPR011625">
    <property type="entry name" value="A2M_N_BRD"/>
</dbReference>
<proteinExistence type="predicted"/>
<accession>A0AAV5U0U9</accession>
<dbReference type="InterPro" id="IPR002890">
    <property type="entry name" value="MG2"/>
</dbReference>
<evidence type="ECO:0000259" key="8">
    <source>
        <dbReference type="SMART" id="SM01359"/>
    </source>
</evidence>
<dbReference type="Pfam" id="PF00207">
    <property type="entry name" value="A2M"/>
    <property type="match status" value="1"/>
</dbReference>
<dbReference type="Gene3D" id="2.20.130.20">
    <property type="match status" value="1"/>
</dbReference>
<dbReference type="Gene3D" id="2.60.40.10">
    <property type="entry name" value="Immunoglobulins"/>
    <property type="match status" value="2"/>
</dbReference>
<keyword evidence="1" id="KW-0732">Signal</keyword>
<feature type="region of interest" description="Disordered" evidence="7">
    <location>
        <begin position="792"/>
        <end position="811"/>
    </location>
</feature>
<dbReference type="InterPro" id="IPR019742">
    <property type="entry name" value="MacrogloblnA2_CS"/>
</dbReference>
<name>A0AAV5U0U9_9BILA</name>
<dbReference type="InterPro" id="IPR011626">
    <property type="entry name" value="Alpha-macroglobulin_TED"/>
</dbReference>
<evidence type="ECO:0000256" key="5">
    <source>
        <dbReference type="ARBA" id="ARBA00063781"/>
    </source>
</evidence>
<dbReference type="SMART" id="SM01359">
    <property type="entry name" value="A2M_N_2"/>
    <property type="match status" value="1"/>
</dbReference>
<evidence type="ECO:0000256" key="6">
    <source>
        <dbReference type="ARBA" id="ARBA00078071"/>
    </source>
</evidence>
<feature type="domain" description="Alpha-2-macroglobulin" evidence="9">
    <location>
        <begin position="820"/>
        <end position="911"/>
    </location>
</feature>
<dbReference type="Gene3D" id="2.60.40.1940">
    <property type="match status" value="1"/>
</dbReference>
<dbReference type="Gene3D" id="2.60.40.2950">
    <property type="match status" value="1"/>
</dbReference>
<feature type="domain" description="Alpha-2-macroglobulin bait region" evidence="8">
    <location>
        <begin position="554"/>
        <end position="690"/>
    </location>
</feature>
<evidence type="ECO:0000256" key="2">
    <source>
        <dbReference type="ARBA" id="ARBA00023157"/>
    </source>
</evidence>
<organism evidence="10 11">
    <name type="scientific">Pristionchus entomophagus</name>
    <dbReference type="NCBI Taxonomy" id="358040"/>
    <lineage>
        <taxon>Eukaryota</taxon>
        <taxon>Metazoa</taxon>
        <taxon>Ecdysozoa</taxon>
        <taxon>Nematoda</taxon>
        <taxon>Chromadorea</taxon>
        <taxon>Rhabditida</taxon>
        <taxon>Rhabditina</taxon>
        <taxon>Diplogasteromorpha</taxon>
        <taxon>Diplogasteroidea</taxon>
        <taxon>Neodiplogasteridae</taxon>
        <taxon>Pristionchus</taxon>
    </lineage>
</organism>
<reference evidence="10" key="1">
    <citation type="submission" date="2023-10" db="EMBL/GenBank/DDBJ databases">
        <title>Genome assembly of Pristionchus species.</title>
        <authorList>
            <person name="Yoshida K."/>
            <person name="Sommer R.J."/>
        </authorList>
    </citation>
    <scope>NUCLEOTIDE SEQUENCE</scope>
    <source>
        <strain evidence="10">RS0144</strain>
    </source>
</reference>
<dbReference type="Pfam" id="PF07703">
    <property type="entry name" value="A2M_BRD"/>
    <property type="match status" value="1"/>
</dbReference>
<dbReference type="PROSITE" id="PS00477">
    <property type="entry name" value="ALPHA_2_MACROGLOBULIN"/>
    <property type="match status" value="1"/>
</dbReference>
<dbReference type="InterPro" id="IPR001599">
    <property type="entry name" value="Macroglobln_a2"/>
</dbReference>
<dbReference type="InterPro" id="IPR013783">
    <property type="entry name" value="Ig-like_fold"/>
</dbReference>
<dbReference type="SMART" id="SM01360">
    <property type="entry name" value="A2M"/>
    <property type="match status" value="1"/>
</dbReference>
<dbReference type="InterPro" id="IPR008930">
    <property type="entry name" value="Terpenoid_cyclase/PrenylTrfase"/>
</dbReference>
<dbReference type="GO" id="GO:0004866">
    <property type="term" value="F:endopeptidase inhibitor activity"/>
    <property type="evidence" value="ECO:0007669"/>
    <property type="project" value="InterPro"/>
</dbReference>
<dbReference type="AlphaFoldDB" id="A0AAV5U0U9"/>
<keyword evidence="11" id="KW-1185">Reference proteome</keyword>
<dbReference type="Pfam" id="PF17791">
    <property type="entry name" value="MG3"/>
    <property type="match status" value="1"/>
</dbReference>
<dbReference type="SUPFAM" id="SSF48239">
    <property type="entry name" value="Terpenoid cyclases/Protein prenyltransferases"/>
    <property type="match status" value="1"/>
</dbReference>
<evidence type="ECO:0000256" key="1">
    <source>
        <dbReference type="ARBA" id="ARBA00022729"/>
    </source>
</evidence>
<dbReference type="EMBL" id="BTSX01000005">
    <property type="protein sequence ID" value="GMT00469.1"/>
    <property type="molecule type" value="Genomic_DNA"/>
</dbReference>
<dbReference type="Proteomes" id="UP001432027">
    <property type="component" value="Unassembled WGS sequence"/>
</dbReference>
<comment type="caution">
    <text evidence="10">The sequence shown here is derived from an EMBL/GenBank/DDBJ whole genome shotgun (WGS) entry which is preliminary data.</text>
</comment>
<feature type="region of interest" description="Disordered" evidence="7">
    <location>
        <begin position="44"/>
        <end position="66"/>
    </location>
</feature>
<comment type="function">
    <text evidence="4">Binds covalently through a thioester bond to the pathogen surface resulting in pathogen clearance.</text>
</comment>
<evidence type="ECO:0000313" key="11">
    <source>
        <dbReference type="Proteomes" id="UP001432027"/>
    </source>
</evidence>
<evidence type="ECO:0000256" key="7">
    <source>
        <dbReference type="SAM" id="MobiDB-lite"/>
    </source>
</evidence>
<dbReference type="InterPro" id="IPR047565">
    <property type="entry name" value="Alpha-macroglob_thiol-ester_cl"/>
</dbReference>
<evidence type="ECO:0000313" key="10">
    <source>
        <dbReference type="EMBL" id="GMT00469.1"/>
    </source>
</evidence>
<dbReference type="GO" id="GO:0005615">
    <property type="term" value="C:extracellular space"/>
    <property type="evidence" value="ECO:0007669"/>
    <property type="project" value="InterPro"/>
</dbReference>
<evidence type="ECO:0000256" key="3">
    <source>
        <dbReference type="ARBA" id="ARBA00023180"/>
    </source>
</evidence>
<evidence type="ECO:0000256" key="4">
    <source>
        <dbReference type="ARBA" id="ARBA00057615"/>
    </source>
</evidence>
<feature type="non-terminal residue" evidence="10">
    <location>
        <position position="1"/>
    </location>
</feature>
<dbReference type="Gene3D" id="1.50.10.20">
    <property type="match status" value="1"/>
</dbReference>
<dbReference type="Pfam" id="PF01835">
    <property type="entry name" value="MG2"/>
    <property type="match status" value="1"/>
</dbReference>
<gene>
    <name evidence="10" type="ORF">PENTCL1PPCAC_22643</name>
</gene>
<dbReference type="Gene3D" id="6.20.50.160">
    <property type="match status" value="1"/>
</dbReference>
<dbReference type="SMART" id="SM01419">
    <property type="entry name" value="Thiol-ester_cl"/>
    <property type="match status" value="1"/>
</dbReference>
<keyword evidence="3" id="KW-0325">Glycoprotein</keyword>
<dbReference type="Pfam" id="PF07678">
    <property type="entry name" value="TED_complement"/>
    <property type="match status" value="1"/>
</dbReference>
<dbReference type="InterPro" id="IPR050473">
    <property type="entry name" value="A2M/Complement_sys"/>
</dbReference>
<dbReference type="FunFam" id="2.60.40.1930:FF:000001">
    <property type="entry name" value="CD109 isoform 3"/>
    <property type="match status" value="1"/>
</dbReference>
<dbReference type="PANTHER" id="PTHR11412:SF175">
    <property type="entry name" value="TEP (THIOLESTER CONTAINING PROTEIN)"/>
    <property type="match status" value="1"/>
</dbReference>
<comment type="subunit">
    <text evidence="5">Heterodimer of a TEP1-N chain and an TEP1-C chain non-covalently linked. Forms a complex composed of TEP1-N and TEP1-C heterodimer, LRIM1 and APL1C; the interaction stabilizes TEP1-N and TEP1-C heterodimer, prevents its binding to tissues while circulating in the hemolymph and protects the thioester bond from hydrolysis. Mature TEP1 and to a lesser extent full-length TEP1 interact with SPCLIP1; the interaction is induced by microbial infection.</text>
</comment>